<accession>A0ABU5R402</accession>
<dbReference type="Gene3D" id="1.10.10.10">
    <property type="entry name" value="Winged helix-like DNA-binding domain superfamily/Winged helix DNA-binding domain"/>
    <property type="match status" value="1"/>
</dbReference>
<dbReference type="Pfam" id="PF03466">
    <property type="entry name" value="LysR_substrate"/>
    <property type="match status" value="1"/>
</dbReference>
<keyword evidence="4" id="KW-0804">Transcription</keyword>
<dbReference type="InterPro" id="IPR005119">
    <property type="entry name" value="LysR_subst-bd"/>
</dbReference>
<protein>
    <submittedName>
        <fullName evidence="6">LysR family transcriptional regulator</fullName>
    </submittedName>
</protein>
<dbReference type="Pfam" id="PF00126">
    <property type="entry name" value="HTH_1"/>
    <property type="match status" value="1"/>
</dbReference>
<dbReference type="Gene3D" id="3.40.190.10">
    <property type="entry name" value="Periplasmic binding protein-like II"/>
    <property type="match status" value="2"/>
</dbReference>
<dbReference type="RefSeq" id="WP_323327500.1">
    <property type="nucleotide sequence ID" value="NZ_JAYFSI010000002.1"/>
</dbReference>
<evidence type="ECO:0000256" key="2">
    <source>
        <dbReference type="ARBA" id="ARBA00023015"/>
    </source>
</evidence>
<dbReference type="PANTHER" id="PTHR30126:SF40">
    <property type="entry name" value="HTH-TYPE TRANSCRIPTIONAL REGULATOR GLTR"/>
    <property type="match status" value="1"/>
</dbReference>
<reference evidence="6 7" key="1">
    <citation type="submission" date="2023-12" db="EMBL/GenBank/DDBJ databases">
        <title>Amycolatopsis sp. V23-08.</title>
        <authorList>
            <person name="Somphong A."/>
        </authorList>
    </citation>
    <scope>NUCLEOTIDE SEQUENCE [LARGE SCALE GENOMIC DNA]</scope>
    <source>
        <strain evidence="6 7">V23-08</strain>
    </source>
</reference>
<gene>
    <name evidence="6" type="ORF">VA596_15385</name>
</gene>
<name>A0ABU5R402_9PSEU</name>
<dbReference type="PRINTS" id="PR00039">
    <property type="entry name" value="HTHLYSR"/>
</dbReference>
<evidence type="ECO:0000313" key="7">
    <source>
        <dbReference type="Proteomes" id="UP001304298"/>
    </source>
</evidence>
<evidence type="ECO:0000259" key="5">
    <source>
        <dbReference type="PROSITE" id="PS50931"/>
    </source>
</evidence>
<dbReference type="InterPro" id="IPR000847">
    <property type="entry name" value="LysR_HTH_N"/>
</dbReference>
<dbReference type="InterPro" id="IPR036388">
    <property type="entry name" value="WH-like_DNA-bd_sf"/>
</dbReference>
<dbReference type="EMBL" id="JAYFSI010000002">
    <property type="protein sequence ID" value="MEA5360930.1"/>
    <property type="molecule type" value="Genomic_DNA"/>
</dbReference>
<keyword evidence="7" id="KW-1185">Reference proteome</keyword>
<feature type="domain" description="HTH lysR-type" evidence="5">
    <location>
        <begin position="5"/>
        <end position="62"/>
    </location>
</feature>
<keyword evidence="3" id="KW-0238">DNA-binding</keyword>
<sequence length="311" mass="33801">MNAAVDTASLTTFLSVAEQSSFTKAASDLRVAQPTVTARIKKLERDLACDLFNRTGALIRLTTAGQRFRRYAHKIVKLSQLAEETVLEATAPGGALTVGADSGLTSYRLVPIVEYLYRRHPELALEIRPLEDDPWSRIGDSDVDCAFFIDVCESSSKAESTLLCPEPLVVVAGRDGPIGPEPVPTARLAKQPLLCAHRGSGYQRLFERTLGDACDTRIRALTFGSIDAVKHALTAGLGISLLPRLSVARELAEGRLVEVPWTAPFQVFTQVAWHREIRTDPRFSVLLDAAARATAEQVADAGPQPAHRSAF</sequence>
<dbReference type="CDD" id="cd05466">
    <property type="entry name" value="PBP2_LTTR_substrate"/>
    <property type="match status" value="1"/>
</dbReference>
<dbReference type="SUPFAM" id="SSF46785">
    <property type="entry name" value="Winged helix' DNA-binding domain"/>
    <property type="match status" value="1"/>
</dbReference>
<proteinExistence type="inferred from homology"/>
<dbReference type="InterPro" id="IPR036390">
    <property type="entry name" value="WH_DNA-bd_sf"/>
</dbReference>
<dbReference type="PROSITE" id="PS50931">
    <property type="entry name" value="HTH_LYSR"/>
    <property type="match status" value="1"/>
</dbReference>
<evidence type="ECO:0000313" key="6">
    <source>
        <dbReference type="EMBL" id="MEA5360930.1"/>
    </source>
</evidence>
<organism evidence="6 7">
    <name type="scientific">Amycolatopsis heterodermiae</name>
    <dbReference type="NCBI Taxonomy" id="3110235"/>
    <lineage>
        <taxon>Bacteria</taxon>
        <taxon>Bacillati</taxon>
        <taxon>Actinomycetota</taxon>
        <taxon>Actinomycetes</taxon>
        <taxon>Pseudonocardiales</taxon>
        <taxon>Pseudonocardiaceae</taxon>
        <taxon>Amycolatopsis</taxon>
    </lineage>
</organism>
<dbReference type="Proteomes" id="UP001304298">
    <property type="component" value="Unassembled WGS sequence"/>
</dbReference>
<keyword evidence="2" id="KW-0805">Transcription regulation</keyword>
<dbReference type="PANTHER" id="PTHR30126">
    <property type="entry name" value="HTH-TYPE TRANSCRIPTIONAL REGULATOR"/>
    <property type="match status" value="1"/>
</dbReference>
<comment type="similarity">
    <text evidence="1">Belongs to the LysR transcriptional regulatory family.</text>
</comment>
<comment type="caution">
    <text evidence="6">The sequence shown here is derived from an EMBL/GenBank/DDBJ whole genome shotgun (WGS) entry which is preliminary data.</text>
</comment>
<evidence type="ECO:0000256" key="1">
    <source>
        <dbReference type="ARBA" id="ARBA00009437"/>
    </source>
</evidence>
<dbReference type="SUPFAM" id="SSF53850">
    <property type="entry name" value="Periplasmic binding protein-like II"/>
    <property type="match status" value="1"/>
</dbReference>
<evidence type="ECO:0000256" key="4">
    <source>
        <dbReference type="ARBA" id="ARBA00023163"/>
    </source>
</evidence>
<evidence type="ECO:0000256" key="3">
    <source>
        <dbReference type="ARBA" id="ARBA00023125"/>
    </source>
</evidence>